<dbReference type="PROSITE" id="PS51257">
    <property type="entry name" value="PROKAR_LIPOPROTEIN"/>
    <property type="match status" value="1"/>
</dbReference>
<evidence type="ECO:0000256" key="1">
    <source>
        <dbReference type="SAM" id="MobiDB-lite"/>
    </source>
</evidence>
<dbReference type="Proteomes" id="UP001183794">
    <property type="component" value="Unassembled WGS sequence"/>
</dbReference>
<feature type="region of interest" description="Disordered" evidence="1">
    <location>
        <begin position="19"/>
        <end position="57"/>
    </location>
</feature>
<feature type="compositionally biased region" description="Low complexity" evidence="1">
    <location>
        <begin position="25"/>
        <end position="41"/>
    </location>
</feature>
<reference evidence="3 4" key="1">
    <citation type="submission" date="2023-07" db="EMBL/GenBank/DDBJ databases">
        <title>Sequencing the genomes of 1000 actinobacteria strains.</title>
        <authorList>
            <person name="Klenk H.-P."/>
        </authorList>
    </citation>
    <scope>NUCLEOTIDE SEQUENCE [LARGE SCALE GENOMIC DNA]</scope>
    <source>
        <strain evidence="3 4">DSM 22966</strain>
    </source>
</reference>
<feature type="signal peptide" evidence="2">
    <location>
        <begin position="1"/>
        <end position="21"/>
    </location>
</feature>
<feature type="chain" id="PRO_5046432359" evidence="2">
    <location>
        <begin position="22"/>
        <end position="121"/>
    </location>
</feature>
<proteinExistence type="predicted"/>
<name>A0ABU2B360_9MICC</name>
<sequence length="121" mass="12774">MLRTATTVAALTLLTVTGCTANPGEASSASSPEATEATPAPQDSEQSEPTFAETDMPYTDVEIDGPFAAEALDHLLTTLTTVYHDNVGNGNYTEDCDVPFETLEDYQNLQSEQPCGVLGLA</sequence>
<evidence type="ECO:0000313" key="4">
    <source>
        <dbReference type="Proteomes" id="UP001183794"/>
    </source>
</evidence>
<protein>
    <submittedName>
        <fullName evidence="3">Uncharacterized protein</fullName>
    </submittedName>
</protein>
<evidence type="ECO:0000313" key="3">
    <source>
        <dbReference type="EMBL" id="MDR7348025.1"/>
    </source>
</evidence>
<keyword evidence="4" id="KW-1185">Reference proteome</keyword>
<organism evidence="3 4">
    <name type="scientific">Enteractinococcus fodinae</name>
    <dbReference type="NCBI Taxonomy" id="684663"/>
    <lineage>
        <taxon>Bacteria</taxon>
        <taxon>Bacillati</taxon>
        <taxon>Actinomycetota</taxon>
        <taxon>Actinomycetes</taxon>
        <taxon>Micrococcales</taxon>
        <taxon>Micrococcaceae</taxon>
    </lineage>
</organism>
<keyword evidence="2" id="KW-0732">Signal</keyword>
<dbReference type="RefSeq" id="WP_310174811.1">
    <property type="nucleotide sequence ID" value="NZ_BAABHE010000002.1"/>
</dbReference>
<gene>
    <name evidence="3" type="ORF">J2S62_002282</name>
</gene>
<comment type="caution">
    <text evidence="3">The sequence shown here is derived from an EMBL/GenBank/DDBJ whole genome shotgun (WGS) entry which is preliminary data.</text>
</comment>
<dbReference type="EMBL" id="JAVDYJ010000001">
    <property type="protein sequence ID" value="MDR7348025.1"/>
    <property type="molecule type" value="Genomic_DNA"/>
</dbReference>
<evidence type="ECO:0000256" key="2">
    <source>
        <dbReference type="SAM" id="SignalP"/>
    </source>
</evidence>
<accession>A0ABU2B360</accession>